<dbReference type="AlphaFoldDB" id="A0A923DXX8"/>
<protein>
    <submittedName>
        <fullName evidence="1">DUF1398 domain-containing protein</fullName>
    </submittedName>
</protein>
<accession>A0A923DXX8</accession>
<dbReference type="EMBL" id="WNXD01000001">
    <property type="protein sequence ID" value="MBB2144833.1"/>
    <property type="molecule type" value="Genomic_DNA"/>
</dbReference>
<evidence type="ECO:0000313" key="1">
    <source>
        <dbReference type="EMBL" id="MBB2144833.1"/>
    </source>
</evidence>
<keyword evidence="2" id="KW-1185">Reference proteome</keyword>
<dbReference type="Proteomes" id="UP000601055">
    <property type="component" value="Unassembled WGS sequence"/>
</dbReference>
<gene>
    <name evidence="1" type="ORF">GM921_05015</name>
</gene>
<organism evidence="1 2">
    <name type="scientific">Pedobacter planticolens</name>
    <dbReference type="NCBI Taxonomy" id="2679964"/>
    <lineage>
        <taxon>Bacteria</taxon>
        <taxon>Pseudomonadati</taxon>
        <taxon>Bacteroidota</taxon>
        <taxon>Sphingobacteriia</taxon>
        <taxon>Sphingobacteriales</taxon>
        <taxon>Sphingobacteriaceae</taxon>
        <taxon>Pedobacter</taxon>
    </lineage>
</organism>
<dbReference type="Pfam" id="PF07166">
    <property type="entry name" value="DUF1398"/>
    <property type="match status" value="1"/>
</dbReference>
<dbReference type="SUPFAM" id="SSF160419">
    <property type="entry name" value="YdfO-like"/>
    <property type="match status" value="1"/>
</dbReference>
<dbReference type="InterPro" id="IPR009833">
    <property type="entry name" value="DUF1398"/>
</dbReference>
<dbReference type="Gene3D" id="3.30.1810.10">
    <property type="entry name" value="YdfO-like"/>
    <property type="match status" value="1"/>
</dbReference>
<reference evidence="1" key="1">
    <citation type="submission" date="2019-11" db="EMBL/GenBank/DDBJ databases">
        <title>Description of Pedobacter sp. LMG 31464T.</title>
        <authorList>
            <person name="Carlier A."/>
            <person name="Qi S."/>
            <person name="Vandamme P."/>
        </authorList>
    </citation>
    <scope>NUCLEOTIDE SEQUENCE</scope>
    <source>
        <strain evidence="1">LMG 31464</strain>
    </source>
</reference>
<name>A0A923DXX8_9SPHI</name>
<comment type="caution">
    <text evidence="1">The sequence shown here is derived from an EMBL/GenBank/DDBJ whole genome shotgun (WGS) entry which is preliminary data.</text>
</comment>
<sequence length="131" mass="14662">MFTLEKIQAAHQKTKTGADFPQFIADIKAMGVTRYDVYVINGMAIYFGDDDYTVESPPAYESLLIEENSSATDLKEALKIHQQGETDYQTFCRQAADAGVEKWITDLNAMTVTYLDMAGHELVVENIPTVK</sequence>
<dbReference type="RefSeq" id="WP_182921507.1">
    <property type="nucleotide sequence ID" value="NZ_WNXD01000001.1"/>
</dbReference>
<dbReference type="InterPro" id="IPR036696">
    <property type="entry name" value="YdfO-like_sf"/>
</dbReference>
<evidence type="ECO:0000313" key="2">
    <source>
        <dbReference type="Proteomes" id="UP000601055"/>
    </source>
</evidence>
<proteinExistence type="predicted"/>